<evidence type="ECO:0000256" key="2">
    <source>
        <dbReference type="ARBA" id="ARBA00006484"/>
    </source>
</evidence>
<dbReference type="InterPro" id="IPR020904">
    <property type="entry name" value="Sc_DH/Rdtase_CS"/>
</dbReference>
<dbReference type="Proteomes" id="UP000824072">
    <property type="component" value="Unassembled WGS sequence"/>
</dbReference>
<dbReference type="PROSITE" id="PS00061">
    <property type="entry name" value="ADH_SHORT"/>
    <property type="match status" value="1"/>
</dbReference>
<dbReference type="PANTHER" id="PTHR42879:SF2">
    <property type="entry name" value="3-OXOACYL-[ACYL-CARRIER-PROTEIN] REDUCTASE FABG"/>
    <property type="match status" value="1"/>
</dbReference>
<dbReference type="InterPro" id="IPR036291">
    <property type="entry name" value="NAD(P)-bd_dom_sf"/>
</dbReference>
<dbReference type="GO" id="GO:0051287">
    <property type="term" value="F:NAD binding"/>
    <property type="evidence" value="ECO:0007669"/>
    <property type="project" value="UniProtKB-UniRule"/>
</dbReference>
<dbReference type="Pfam" id="PF13561">
    <property type="entry name" value="adh_short_C2"/>
    <property type="match status" value="1"/>
</dbReference>
<comment type="function">
    <text evidence="10">Catalyzes the NADPH-dependent reduction of beta-ketoacyl-ACP substrates to beta-hydroxyacyl-ACP products, the first reductive step in the elongation cycle of fatty acid biosynthesis.</text>
</comment>
<evidence type="ECO:0000256" key="9">
    <source>
        <dbReference type="PIRSR" id="PIRSR611284-2"/>
    </source>
</evidence>
<comment type="subunit">
    <text evidence="10">Homotetramer.</text>
</comment>
<dbReference type="AlphaFoldDB" id="A0A9D1LCN3"/>
<reference evidence="12" key="1">
    <citation type="submission" date="2020-10" db="EMBL/GenBank/DDBJ databases">
        <authorList>
            <person name="Gilroy R."/>
        </authorList>
    </citation>
    <scope>NUCLEOTIDE SEQUENCE</scope>
    <source>
        <strain evidence="12">ChiHcec3-11533</strain>
    </source>
</reference>
<dbReference type="NCBIfam" id="TIGR01830">
    <property type="entry name" value="3oxo_ACP_reduc"/>
    <property type="match status" value="1"/>
</dbReference>
<keyword evidence="6" id="KW-0753">Steroid metabolism</keyword>
<feature type="domain" description="Ketoreductase" evidence="11">
    <location>
        <begin position="5"/>
        <end position="185"/>
    </location>
</feature>
<keyword evidence="10" id="KW-0443">Lipid metabolism</keyword>
<dbReference type="SUPFAM" id="SSF51735">
    <property type="entry name" value="NAD(P)-binding Rossmann-fold domains"/>
    <property type="match status" value="1"/>
</dbReference>
<dbReference type="PRINTS" id="PR00080">
    <property type="entry name" value="SDRFAMILY"/>
</dbReference>
<dbReference type="NCBIfam" id="NF009466">
    <property type="entry name" value="PRK12826.1-2"/>
    <property type="match status" value="1"/>
</dbReference>
<keyword evidence="10" id="KW-0444">Lipid biosynthesis</keyword>
<proteinExistence type="inferred from homology"/>
<dbReference type="EMBL" id="DVMU01000205">
    <property type="protein sequence ID" value="HIU34824.1"/>
    <property type="molecule type" value="Genomic_DNA"/>
</dbReference>
<feature type="active site" description="Proton acceptor" evidence="8">
    <location>
        <position position="154"/>
    </location>
</feature>
<reference evidence="12" key="2">
    <citation type="journal article" date="2021" name="PeerJ">
        <title>Extensive microbial diversity within the chicken gut microbiome revealed by metagenomics and culture.</title>
        <authorList>
            <person name="Gilroy R."/>
            <person name="Ravi A."/>
            <person name="Getino M."/>
            <person name="Pursley I."/>
            <person name="Horton D.L."/>
            <person name="Alikhan N.F."/>
            <person name="Baker D."/>
            <person name="Gharbi K."/>
            <person name="Hall N."/>
            <person name="Watson M."/>
            <person name="Adriaenssens E.M."/>
            <person name="Foster-Nyarko E."/>
            <person name="Jarju S."/>
            <person name="Secka A."/>
            <person name="Antonio M."/>
            <person name="Oren A."/>
            <person name="Chaudhuri R.R."/>
            <person name="La Ragione R."/>
            <person name="Hildebrand F."/>
            <person name="Pallen M.J."/>
        </authorList>
    </citation>
    <scope>NUCLEOTIDE SEQUENCE</scope>
    <source>
        <strain evidence="12">ChiHcec3-11533</strain>
    </source>
</reference>
<dbReference type="NCBIfam" id="NF005559">
    <property type="entry name" value="PRK07231.1"/>
    <property type="match status" value="1"/>
</dbReference>
<dbReference type="InterPro" id="IPR050259">
    <property type="entry name" value="SDR"/>
</dbReference>
<evidence type="ECO:0000256" key="6">
    <source>
        <dbReference type="ARBA" id="ARBA00023221"/>
    </source>
</evidence>
<protein>
    <recommendedName>
        <fullName evidence="3 10">3-oxoacyl-[acyl-carrier-protein] reductase</fullName>
        <ecNumber evidence="3 10">1.1.1.100</ecNumber>
    </recommendedName>
</protein>
<dbReference type="InterPro" id="IPR002347">
    <property type="entry name" value="SDR_fam"/>
</dbReference>
<evidence type="ECO:0000256" key="3">
    <source>
        <dbReference type="ARBA" id="ARBA00012948"/>
    </source>
</evidence>
<organism evidence="12 13">
    <name type="scientific">Candidatus Pullichristensenella excrementigallinarum</name>
    <dbReference type="NCBI Taxonomy" id="2840907"/>
    <lineage>
        <taxon>Bacteria</taxon>
        <taxon>Bacillati</taxon>
        <taxon>Bacillota</taxon>
        <taxon>Clostridia</taxon>
        <taxon>Candidatus Pullichristensenella</taxon>
    </lineage>
</organism>
<name>A0A9D1LCN3_9FIRM</name>
<dbReference type="FunFam" id="3.40.50.720:FF:000115">
    <property type="entry name" value="3-oxoacyl-[acyl-carrier-protein] reductase FabG"/>
    <property type="match status" value="1"/>
</dbReference>
<dbReference type="SMART" id="SM00822">
    <property type="entry name" value="PKS_KR"/>
    <property type="match status" value="1"/>
</dbReference>
<comment type="pathway">
    <text evidence="1 10">Lipid metabolism; fatty acid biosynthesis.</text>
</comment>
<dbReference type="Gene3D" id="3.40.50.720">
    <property type="entry name" value="NAD(P)-binding Rossmann-like Domain"/>
    <property type="match status" value="1"/>
</dbReference>
<evidence type="ECO:0000256" key="8">
    <source>
        <dbReference type="PIRSR" id="PIRSR611284-1"/>
    </source>
</evidence>
<comment type="catalytic activity">
    <reaction evidence="7 10">
        <text>a (3R)-hydroxyacyl-[ACP] + NADP(+) = a 3-oxoacyl-[ACP] + NADPH + H(+)</text>
        <dbReference type="Rhea" id="RHEA:17397"/>
        <dbReference type="Rhea" id="RHEA-COMP:9916"/>
        <dbReference type="Rhea" id="RHEA-COMP:9945"/>
        <dbReference type="ChEBI" id="CHEBI:15378"/>
        <dbReference type="ChEBI" id="CHEBI:57783"/>
        <dbReference type="ChEBI" id="CHEBI:58349"/>
        <dbReference type="ChEBI" id="CHEBI:78776"/>
        <dbReference type="ChEBI" id="CHEBI:78827"/>
        <dbReference type="EC" id="1.1.1.100"/>
    </reaction>
</comment>
<evidence type="ECO:0000256" key="1">
    <source>
        <dbReference type="ARBA" id="ARBA00005194"/>
    </source>
</evidence>
<keyword evidence="4 9" id="KW-0521">NADP</keyword>
<keyword evidence="10" id="KW-0275">Fatty acid biosynthesis</keyword>
<dbReference type="GO" id="GO:0006633">
    <property type="term" value="P:fatty acid biosynthetic process"/>
    <property type="evidence" value="ECO:0007669"/>
    <property type="project" value="UniProtKB-KW"/>
</dbReference>
<accession>A0A9D1LCN3</accession>
<evidence type="ECO:0000256" key="10">
    <source>
        <dbReference type="RuleBase" id="RU366074"/>
    </source>
</evidence>
<gene>
    <name evidence="12" type="primary">fabG</name>
    <name evidence="12" type="ORF">IAB02_09690</name>
</gene>
<evidence type="ECO:0000313" key="12">
    <source>
        <dbReference type="EMBL" id="HIU34824.1"/>
    </source>
</evidence>
<dbReference type="CDD" id="cd05333">
    <property type="entry name" value="BKR_SDR_c"/>
    <property type="match status" value="1"/>
</dbReference>
<dbReference type="InterPro" id="IPR011284">
    <property type="entry name" value="3oxo_ACP_reduc"/>
</dbReference>
<comment type="caution">
    <text evidence="12">The sequence shown here is derived from an EMBL/GenBank/DDBJ whole genome shotgun (WGS) entry which is preliminary data.</text>
</comment>
<evidence type="ECO:0000313" key="13">
    <source>
        <dbReference type="Proteomes" id="UP000824072"/>
    </source>
</evidence>
<dbReference type="EC" id="1.1.1.100" evidence="3 10"/>
<dbReference type="GO" id="GO:0004316">
    <property type="term" value="F:3-oxoacyl-[acyl-carrier-protein] reductase (NADPH) activity"/>
    <property type="evidence" value="ECO:0007669"/>
    <property type="project" value="UniProtKB-UniRule"/>
</dbReference>
<feature type="binding site" evidence="9">
    <location>
        <position position="89"/>
    </location>
    <ligand>
        <name>NADP(+)</name>
        <dbReference type="ChEBI" id="CHEBI:58349"/>
    </ligand>
</feature>
<dbReference type="PANTHER" id="PTHR42879">
    <property type="entry name" value="3-OXOACYL-(ACYL-CARRIER-PROTEIN) REDUCTASE"/>
    <property type="match status" value="1"/>
</dbReference>
<keyword evidence="10" id="KW-0276">Fatty acid metabolism</keyword>
<dbReference type="PRINTS" id="PR00081">
    <property type="entry name" value="GDHRDH"/>
</dbReference>
<evidence type="ECO:0000259" key="11">
    <source>
        <dbReference type="SMART" id="SM00822"/>
    </source>
</evidence>
<feature type="binding site" evidence="9">
    <location>
        <begin position="11"/>
        <end position="14"/>
    </location>
    <ligand>
        <name>NADP(+)</name>
        <dbReference type="ChEBI" id="CHEBI:58349"/>
    </ligand>
</feature>
<evidence type="ECO:0000256" key="4">
    <source>
        <dbReference type="ARBA" id="ARBA00022857"/>
    </source>
</evidence>
<sequence length="246" mass="25873">MLTEKVALVTGGSRGIGKAIALRMAQEGADVGIIYAGNEQAAAETLEEIRALGRKGAMAKADVGDYAQAQDAVKVIKEELGPIDILVNNAGITRDKLILRMSPEEFEQVVRVNLQGAFHMIRLLSPDFVKKRQGRIVNITSVSGLMGNPGQANYAAAKAGLIGLTKTVAKELAARNVTCNAIAPGFVETDMTRAMNEQTLEAALGSVPLKRMAKPEEIAALAAFLAGDEAAYITGAVIPIDGGLNM</sequence>
<dbReference type="GO" id="GO:0008202">
    <property type="term" value="P:steroid metabolic process"/>
    <property type="evidence" value="ECO:0007669"/>
    <property type="project" value="UniProtKB-KW"/>
</dbReference>
<comment type="similarity">
    <text evidence="2 10">Belongs to the short-chain dehydrogenases/reductases (SDR) family.</text>
</comment>
<evidence type="ECO:0000256" key="5">
    <source>
        <dbReference type="ARBA" id="ARBA00023002"/>
    </source>
</evidence>
<dbReference type="InterPro" id="IPR057326">
    <property type="entry name" value="KR_dom"/>
</dbReference>
<keyword evidence="5 10" id="KW-0560">Oxidoreductase</keyword>
<evidence type="ECO:0000256" key="7">
    <source>
        <dbReference type="ARBA" id="ARBA00048508"/>
    </source>
</evidence>
<feature type="binding site" evidence="9">
    <location>
        <begin position="154"/>
        <end position="158"/>
    </location>
    <ligand>
        <name>NADP(+)</name>
        <dbReference type="ChEBI" id="CHEBI:58349"/>
    </ligand>
</feature>